<dbReference type="EMBL" id="VSSQ01008780">
    <property type="protein sequence ID" value="MPM39821.1"/>
    <property type="molecule type" value="Genomic_DNA"/>
</dbReference>
<protein>
    <submittedName>
        <fullName evidence="2">Uncharacterized protein</fullName>
    </submittedName>
</protein>
<sequence>MDPMVRSAADTTPALGEESKDSIWPITSSSSLGWSHRENRPRYSGIYFELSASPVSRDLESSTAISFRRSGVRRDARLKRDAPATCRTTTFSLTFMRFEKCVAMCSTFWWLPRSTCSSRYSTPTAFKSQGVAVFKFSRNTLLTALCRRKNASCSAKSSPNRRHSWACKNSRGMLMPHSASDTAERTTSRWDAPSGMASSRWRRRRMAAAFCASPPFSSQ</sequence>
<accession>A0A644ZIY6</accession>
<feature type="region of interest" description="Disordered" evidence="1">
    <location>
        <begin position="176"/>
        <end position="195"/>
    </location>
</feature>
<organism evidence="2">
    <name type="scientific">bioreactor metagenome</name>
    <dbReference type="NCBI Taxonomy" id="1076179"/>
    <lineage>
        <taxon>unclassified sequences</taxon>
        <taxon>metagenomes</taxon>
        <taxon>ecological metagenomes</taxon>
    </lineage>
</organism>
<dbReference type="AlphaFoldDB" id="A0A644ZIY6"/>
<name>A0A644ZIY6_9ZZZZ</name>
<comment type="caution">
    <text evidence="2">The sequence shown here is derived from an EMBL/GenBank/DDBJ whole genome shotgun (WGS) entry which is preliminary data.</text>
</comment>
<evidence type="ECO:0000256" key="1">
    <source>
        <dbReference type="SAM" id="MobiDB-lite"/>
    </source>
</evidence>
<proteinExistence type="predicted"/>
<reference evidence="2" key="1">
    <citation type="submission" date="2019-08" db="EMBL/GenBank/DDBJ databases">
        <authorList>
            <person name="Kucharzyk K."/>
            <person name="Murdoch R.W."/>
            <person name="Higgins S."/>
            <person name="Loffler F."/>
        </authorList>
    </citation>
    <scope>NUCLEOTIDE SEQUENCE</scope>
</reference>
<gene>
    <name evidence="2" type="ORF">SDC9_86457</name>
</gene>
<evidence type="ECO:0000313" key="2">
    <source>
        <dbReference type="EMBL" id="MPM39821.1"/>
    </source>
</evidence>
<feature type="region of interest" description="Disordered" evidence="1">
    <location>
        <begin position="1"/>
        <end position="20"/>
    </location>
</feature>